<gene>
    <name evidence="4" type="ORF">MKW98_011829</name>
</gene>
<evidence type="ECO:0000256" key="1">
    <source>
        <dbReference type="ARBA" id="ARBA00022679"/>
    </source>
</evidence>
<evidence type="ECO:0000256" key="2">
    <source>
        <dbReference type="ARBA" id="ARBA00022786"/>
    </source>
</evidence>
<keyword evidence="5" id="KW-1185">Reference proteome</keyword>
<keyword evidence="3" id="KW-0472">Membrane</keyword>
<evidence type="ECO:0000256" key="3">
    <source>
        <dbReference type="SAM" id="Phobius"/>
    </source>
</evidence>
<proteinExistence type="predicted"/>
<dbReference type="PANTHER" id="PTHR46116">
    <property type="entry name" value="(E3-INDEPENDENT) E2 UBIQUITIN-CONJUGATING ENZYME"/>
    <property type="match status" value="1"/>
</dbReference>
<dbReference type="Proteomes" id="UP001202328">
    <property type="component" value="Unassembled WGS sequence"/>
</dbReference>
<dbReference type="EMBL" id="JAJJMB010009441">
    <property type="protein sequence ID" value="KAI3913768.1"/>
    <property type="molecule type" value="Genomic_DNA"/>
</dbReference>
<accession>A0AAD4SPL8</accession>
<reference evidence="4" key="1">
    <citation type="submission" date="2022-04" db="EMBL/GenBank/DDBJ databases">
        <title>A functionally conserved STORR gene fusion in Papaver species that diverged 16.8 million years ago.</title>
        <authorList>
            <person name="Catania T."/>
        </authorList>
    </citation>
    <scope>NUCLEOTIDE SEQUENCE</scope>
    <source>
        <strain evidence="4">S-188037</strain>
    </source>
</reference>
<keyword evidence="1" id="KW-0808">Transferase</keyword>
<dbReference type="AlphaFoldDB" id="A0AAD4SPL8"/>
<dbReference type="PANTHER" id="PTHR46116:SF19">
    <property type="entry name" value="UBIQUITIN-CONJUGATING ENZYME FAMILY PROTEIN"/>
    <property type="match status" value="1"/>
</dbReference>
<keyword evidence="2" id="KW-0833">Ubl conjugation pathway</keyword>
<feature type="transmembrane region" description="Helical" evidence="3">
    <location>
        <begin position="234"/>
        <end position="259"/>
    </location>
</feature>
<keyword evidence="3" id="KW-0812">Transmembrane</keyword>
<keyword evidence="3" id="KW-1133">Transmembrane helix</keyword>
<name>A0AAD4SPL8_9MAGN</name>
<dbReference type="GO" id="GO:0061631">
    <property type="term" value="F:ubiquitin conjugating enzyme activity"/>
    <property type="evidence" value="ECO:0007669"/>
    <property type="project" value="TreeGrafter"/>
</dbReference>
<evidence type="ECO:0000313" key="4">
    <source>
        <dbReference type="EMBL" id="KAI3913768.1"/>
    </source>
</evidence>
<protein>
    <submittedName>
        <fullName evidence="4">Uncharacterized protein</fullName>
    </submittedName>
</protein>
<sequence length="264" mass="30272">MQEWKILRMGLPNSTYVRVYENDVARVAIIVQCYYEFTLCKLSGAGIDRFKIDTRWPTYDSQKPLVAKWNPNASTILDILLSIQFVFQTENPYFSIHGMNMNDPRLEEAIKIGYKLDESFECNESLFRANCCIMLATLKYPPKDFEEFVAQHFCDRAEAILTACNPYRIKCGNHPRYETKMCREYRDSMVNVYSKLLKAFIKNGSSLDDFVGDINLDEGIIAFRYVEKFTCDEVLSLSVVAFILICVFGGLIVGIIQAINGTLS</sequence>
<evidence type="ECO:0000313" key="5">
    <source>
        <dbReference type="Proteomes" id="UP001202328"/>
    </source>
</evidence>
<comment type="caution">
    <text evidence="4">The sequence shown here is derived from an EMBL/GenBank/DDBJ whole genome shotgun (WGS) entry which is preliminary data.</text>
</comment>
<dbReference type="InterPro" id="IPR016135">
    <property type="entry name" value="UBQ-conjugating_enzyme/RWD"/>
</dbReference>
<organism evidence="4 5">
    <name type="scientific">Papaver atlanticum</name>
    <dbReference type="NCBI Taxonomy" id="357466"/>
    <lineage>
        <taxon>Eukaryota</taxon>
        <taxon>Viridiplantae</taxon>
        <taxon>Streptophyta</taxon>
        <taxon>Embryophyta</taxon>
        <taxon>Tracheophyta</taxon>
        <taxon>Spermatophyta</taxon>
        <taxon>Magnoliopsida</taxon>
        <taxon>Ranunculales</taxon>
        <taxon>Papaveraceae</taxon>
        <taxon>Papaveroideae</taxon>
        <taxon>Papaver</taxon>
    </lineage>
</organism>
<dbReference type="Gene3D" id="3.10.110.10">
    <property type="entry name" value="Ubiquitin Conjugating Enzyme"/>
    <property type="match status" value="1"/>
</dbReference>